<evidence type="ECO:0008006" key="4">
    <source>
        <dbReference type="Google" id="ProtNLM"/>
    </source>
</evidence>
<proteinExistence type="predicted"/>
<dbReference type="RefSeq" id="WP_209404746.1">
    <property type="nucleotide sequence ID" value="NZ_JAGIYQ010000005.1"/>
</dbReference>
<protein>
    <recommendedName>
        <fullName evidence="4">PepSY domain-containing protein</fullName>
    </recommendedName>
</protein>
<keyword evidence="1" id="KW-1133">Transmembrane helix</keyword>
<gene>
    <name evidence="2" type="ORF">J5Y03_08930</name>
</gene>
<organism evidence="2 3">
    <name type="scientific">Gottfriedia endophytica</name>
    <dbReference type="NCBI Taxonomy" id="2820819"/>
    <lineage>
        <taxon>Bacteria</taxon>
        <taxon>Bacillati</taxon>
        <taxon>Bacillota</taxon>
        <taxon>Bacilli</taxon>
        <taxon>Bacillales</taxon>
        <taxon>Bacillaceae</taxon>
        <taxon>Gottfriedia</taxon>
    </lineage>
</organism>
<dbReference type="Proteomes" id="UP000682134">
    <property type="component" value="Unassembled WGS sequence"/>
</dbReference>
<evidence type="ECO:0000313" key="3">
    <source>
        <dbReference type="Proteomes" id="UP000682134"/>
    </source>
</evidence>
<keyword evidence="1" id="KW-0812">Transmembrane</keyword>
<evidence type="ECO:0000256" key="1">
    <source>
        <dbReference type="SAM" id="Phobius"/>
    </source>
</evidence>
<accession>A0A940SKJ1</accession>
<keyword evidence="3" id="KW-1185">Reference proteome</keyword>
<evidence type="ECO:0000313" key="2">
    <source>
        <dbReference type="EMBL" id="MBP0725313.1"/>
    </source>
</evidence>
<dbReference type="EMBL" id="JAGIYQ010000005">
    <property type="protein sequence ID" value="MBP0725313.1"/>
    <property type="molecule type" value="Genomic_DNA"/>
</dbReference>
<keyword evidence="1" id="KW-0472">Membrane</keyword>
<sequence length="104" mass="11867">MYRILRIVHRVTGLIGAIIVLIMAISGLLLNHRSLIGYNSDAEMKLQNFIFGLHSGTVGNVSIVWVTDFGAICMIVLSISGIWMWVNTRMTKHNQLKRRKNYHE</sequence>
<name>A0A940SKJ1_9BACI</name>
<comment type="caution">
    <text evidence="2">The sequence shown here is derived from an EMBL/GenBank/DDBJ whole genome shotgun (WGS) entry which is preliminary data.</text>
</comment>
<feature type="transmembrane region" description="Helical" evidence="1">
    <location>
        <begin position="63"/>
        <end position="86"/>
    </location>
</feature>
<feature type="transmembrane region" description="Helical" evidence="1">
    <location>
        <begin position="7"/>
        <end position="30"/>
    </location>
</feature>
<reference evidence="2" key="1">
    <citation type="submission" date="2021-04" db="EMBL/GenBank/DDBJ databases">
        <title>Genome seq and assembly of Bacillus sp.</title>
        <authorList>
            <person name="Chhetri G."/>
        </authorList>
    </citation>
    <scope>NUCLEOTIDE SEQUENCE</scope>
    <source>
        <strain evidence="2">RG28</strain>
    </source>
</reference>
<dbReference type="AlphaFoldDB" id="A0A940SKJ1"/>